<dbReference type="EMBL" id="LLXL01006660">
    <property type="protein sequence ID" value="PKK55863.1"/>
    <property type="molecule type" value="Genomic_DNA"/>
</dbReference>
<keyword evidence="1" id="KW-0472">Membrane</keyword>
<proteinExistence type="predicted"/>
<protein>
    <submittedName>
        <fullName evidence="2">Uncharacterized protein</fullName>
    </submittedName>
</protein>
<dbReference type="Proteomes" id="UP000233469">
    <property type="component" value="Unassembled WGS sequence"/>
</dbReference>
<reference evidence="2 3" key="2">
    <citation type="submission" date="2017-10" db="EMBL/GenBank/DDBJ databases">
        <title>Extensive intraspecific genome diversity in a model arbuscular mycorrhizal fungus.</title>
        <authorList>
            <person name="Chen E.C.H."/>
            <person name="Morin E."/>
            <person name="Baudet D."/>
            <person name="Noel J."/>
            <person name="Ndikumana S."/>
            <person name="Charron P."/>
            <person name="St-Onge C."/>
            <person name="Giorgi J."/>
            <person name="Grigoriev I.V."/>
            <person name="Roux C."/>
            <person name="Martin F.M."/>
            <person name="Corradi N."/>
        </authorList>
    </citation>
    <scope>NUCLEOTIDE SEQUENCE [LARGE SCALE GENOMIC DNA]</scope>
    <source>
        <strain evidence="2 3">C2</strain>
    </source>
</reference>
<gene>
    <name evidence="2" type="ORF">RhiirC2_801309</name>
</gene>
<dbReference type="AlphaFoldDB" id="A0A2N1M2M4"/>
<name>A0A2N1M2M4_9GLOM</name>
<evidence type="ECO:0000313" key="2">
    <source>
        <dbReference type="EMBL" id="PKK55863.1"/>
    </source>
</evidence>
<feature type="transmembrane region" description="Helical" evidence="1">
    <location>
        <begin position="115"/>
        <end position="138"/>
    </location>
</feature>
<evidence type="ECO:0000256" key="1">
    <source>
        <dbReference type="SAM" id="Phobius"/>
    </source>
</evidence>
<accession>A0A2N1M2M4</accession>
<keyword evidence="1" id="KW-1133">Transmembrane helix</keyword>
<comment type="caution">
    <text evidence="2">The sequence shown here is derived from an EMBL/GenBank/DDBJ whole genome shotgun (WGS) entry which is preliminary data.</text>
</comment>
<evidence type="ECO:0000313" key="3">
    <source>
        <dbReference type="Proteomes" id="UP000233469"/>
    </source>
</evidence>
<reference evidence="2 3" key="1">
    <citation type="submission" date="2016-04" db="EMBL/GenBank/DDBJ databases">
        <title>Genome analyses suggest a sexual origin of heterokaryosis in a supposedly ancient asexual fungus.</title>
        <authorList>
            <person name="Ropars J."/>
            <person name="Sedzielewska K."/>
            <person name="Noel J."/>
            <person name="Charron P."/>
            <person name="Farinelli L."/>
            <person name="Marton T."/>
            <person name="Kruger M."/>
            <person name="Pelin A."/>
            <person name="Brachmann A."/>
            <person name="Corradi N."/>
        </authorList>
    </citation>
    <scope>NUCLEOTIDE SEQUENCE [LARGE SCALE GENOMIC DNA]</scope>
    <source>
        <strain evidence="2 3">C2</strain>
    </source>
</reference>
<keyword evidence="1" id="KW-0812">Transmembrane</keyword>
<sequence>MSMDKSQTPNEEALDFISKFNKIYFQTFTHHLKVWRNSQPCELHFTSPSYEYTTTTFSLIYSIALYAASRSWDNFSTQFFCNFGDMGDDDDDNDDESQNTDDYLMESSTIPQLKLFFIGALITNAQPITILLVATFFINPSV</sequence>
<organism evidence="2 3">
    <name type="scientific">Rhizophagus irregularis</name>
    <dbReference type="NCBI Taxonomy" id="588596"/>
    <lineage>
        <taxon>Eukaryota</taxon>
        <taxon>Fungi</taxon>
        <taxon>Fungi incertae sedis</taxon>
        <taxon>Mucoromycota</taxon>
        <taxon>Glomeromycotina</taxon>
        <taxon>Glomeromycetes</taxon>
        <taxon>Glomerales</taxon>
        <taxon>Glomeraceae</taxon>
        <taxon>Rhizophagus</taxon>
    </lineage>
</organism>